<feature type="transmembrane region" description="Helical" evidence="1">
    <location>
        <begin position="78"/>
        <end position="96"/>
    </location>
</feature>
<name>A0A1V9AAJ9_SACPI</name>
<comment type="caution">
    <text evidence="2">The sequence shown here is derived from an EMBL/GenBank/DDBJ whole genome shotgun (WGS) entry which is preliminary data.</text>
</comment>
<evidence type="ECO:0000313" key="2">
    <source>
        <dbReference type="EMBL" id="OQO93964.1"/>
    </source>
</evidence>
<dbReference type="Proteomes" id="UP000192591">
    <property type="component" value="Unassembled WGS sequence"/>
</dbReference>
<feature type="transmembrane region" description="Helical" evidence="1">
    <location>
        <begin position="135"/>
        <end position="157"/>
    </location>
</feature>
<dbReference type="STRING" id="1962155.B1813_05490"/>
<feature type="transmembrane region" description="Helical" evidence="1">
    <location>
        <begin position="108"/>
        <end position="128"/>
    </location>
</feature>
<dbReference type="AlphaFoldDB" id="A0A1V9AAJ9"/>
<organism evidence="2 3">
    <name type="scientific">Saccharomonospora piscinae</name>
    <dbReference type="NCBI Taxonomy" id="687388"/>
    <lineage>
        <taxon>Bacteria</taxon>
        <taxon>Bacillati</taxon>
        <taxon>Actinomycetota</taxon>
        <taxon>Actinomycetes</taxon>
        <taxon>Pseudonocardiales</taxon>
        <taxon>Pseudonocardiaceae</taxon>
        <taxon>Saccharomonospora</taxon>
    </lineage>
</organism>
<keyword evidence="3" id="KW-1185">Reference proteome</keyword>
<reference evidence="2 3" key="1">
    <citation type="submission" date="2017-02" db="EMBL/GenBank/DDBJ databases">
        <title>Draft genome of Saccharomonospora sp. 154.</title>
        <authorList>
            <person name="Alonso-Carmona G.S."/>
            <person name="De La Haba R."/>
            <person name="Vera-Gargallo B."/>
            <person name="Sandoval-Trujillo A.H."/>
            <person name="Ramirez-Duran N."/>
            <person name="Ventosa A."/>
        </authorList>
    </citation>
    <scope>NUCLEOTIDE SEQUENCE [LARGE SCALE GENOMIC DNA]</scope>
    <source>
        <strain evidence="2 3">LRS4.154</strain>
    </source>
</reference>
<keyword evidence="1" id="KW-0472">Membrane</keyword>
<proteinExistence type="predicted"/>
<protein>
    <submittedName>
        <fullName evidence="2">Phosphatidic acid phosphatase</fullName>
    </submittedName>
</protein>
<feature type="transmembrane region" description="Helical" evidence="1">
    <location>
        <begin position="163"/>
        <end position="181"/>
    </location>
</feature>
<dbReference type="Gene3D" id="1.20.144.10">
    <property type="entry name" value="Phosphatidic acid phosphatase type 2/haloperoxidase"/>
    <property type="match status" value="1"/>
</dbReference>
<dbReference type="EMBL" id="MWIH01000003">
    <property type="protein sequence ID" value="OQO93964.1"/>
    <property type="molecule type" value="Genomic_DNA"/>
</dbReference>
<keyword evidence="1" id="KW-1133">Transmembrane helix</keyword>
<sequence length="222" mass="22731">MRGAATACGALALVLGMVVAGQRGPSVVDRVFESWVHEAAGGPELWSVLVAPTEPWAVLTVLAVVVGVAVVRRRPAVAALAVAAPALAVSLTTLALKPAFDRYYDDHLAYPSGHTVSLVATVTVVVLVCGPRGALATAVTGVLLTGGAAVGMAGLGYHYVTDVVGGAATAVALTLGVAVALRRWTHRRATEHPAGRLAQPGDPTASRASEVSLLTARRYFLR</sequence>
<dbReference type="SUPFAM" id="SSF48317">
    <property type="entry name" value="Acid phosphatase/Vanadium-dependent haloperoxidase"/>
    <property type="match status" value="1"/>
</dbReference>
<evidence type="ECO:0000313" key="3">
    <source>
        <dbReference type="Proteomes" id="UP000192591"/>
    </source>
</evidence>
<dbReference type="RefSeq" id="WP_176218224.1">
    <property type="nucleotide sequence ID" value="NZ_MWIH01000003.1"/>
</dbReference>
<feature type="transmembrane region" description="Helical" evidence="1">
    <location>
        <begin position="55"/>
        <end position="71"/>
    </location>
</feature>
<keyword evidence="1" id="KW-0812">Transmembrane</keyword>
<dbReference type="InterPro" id="IPR036938">
    <property type="entry name" value="PAP2/HPO_sf"/>
</dbReference>
<evidence type="ECO:0000256" key="1">
    <source>
        <dbReference type="SAM" id="Phobius"/>
    </source>
</evidence>
<accession>A0A1V9AAJ9</accession>
<gene>
    <name evidence="2" type="ORF">B1813_05490</name>
</gene>